<dbReference type="PATRIC" id="fig|1408103.3.peg.209"/>
<evidence type="ECO:0000259" key="1">
    <source>
        <dbReference type="Pfam" id="PF13472"/>
    </source>
</evidence>
<dbReference type="RefSeq" id="WP_046521821.1">
    <property type="nucleotide sequence ID" value="NZ_LAYY01000001.1"/>
</dbReference>
<dbReference type="AlphaFoldDB" id="A0A0M2T4Y9"/>
<dbReference type="OrthoDB" id="9794725at2"/>
<proteinExistence type="predicted"/>
<dbReference type="Pfam" id="PF13472">
    <property type="entry name" value="Lipase_GDSL_2"/>
    <property type="match status" value="1"/>
</dbReference>
<comment type="caution">
    <text evidence="2">The sequence shown here is derived from an EMBL/GenBank/DDBJ whole genome shotgun (WGS) entry which is preliminary data.</text>
</comment>
<dbReference type="GO" id="GO:0004622">
    <property type="term" value="F:phosphatidylcholine lysophospholipase activity"/>
    <property type="evidence" value="ECO:0007669"/>
    <property type="project" value="TreeGrafter"/>
</dbReference>
<dbReference type="CDD" id="cd01834">
    <property type="entry name" value="SGNH_hydrolase_like_2"/>
    <property type="match status" value="1"/>
</dbReference>
<reference evidence="2 3" key="1">
    <citation type="submission" date="2015-04" db="EMBL/GenBank/DDBJ databases">
        <title>Taxonomic description and genome sequence of Bacillus campisalis sp. nov., a novel member of the genus Bacillus isolated from solar saltern.</title>
        <authorList>
            <person name="Mathan Kumar R."/>
            <person name="Kaur G."/>
            <person name="Kumar A."/>
            <person name="Singh N.K."/>
            <person name="Kaur N."/>
            <person name="Kumar N."/>
            <person name="Mayilraj S."/>
        </authorList>
    </citation>
    <scope>NUCLEOTIDE SEQUENCE [LARGE SCALE GENOMIC DNA]</scope>
    <source>
        <strain evidence="2 3">SA2-6</strain>
    </source>
</reference>
<keyword evidence="2" id="KW-0378">Hydrolase</keyword>
<dbReference type="PANTHER" id="PTHR30383">
    <property type="entry name" value="THIOESTERASE 1/PROTEASE 1/LYSOPHOSPHOLIPASE L1"/>
    <property type="match status" value="1"/>
</dbReference>
<dbReference type="EMBL" id="LAYY01000001">
    <property type="protein sequence ID" value="KKK39880.1"/>
    <property type="molecule type" value="Genomic_DNA"/>
</dbReference>
<keyword evidence="3" id="KW-1185">Reference proteome</keyword>
<dbReference type="Proteomes" id="UP000034166">
    <property type="component" value="Unassembled WGS sequence"/>
</dbReference>
<dbReference type="InterPro" id="IPR051532">
    <property type="entry name" value="Ester_Hydrolysis_Enzymes"/>
</dbReference>
<sequence length="203" mass="23246">MKQRIVFIGDSITWWGITTEDKIGTGYVRLLHDYLKLSYPERDIEIINKGISGNRIFDLKERWEQDVISLHPDIVSISIGINDVARQFDSPDINQVTPEKFEETYEILIQDVLNKTNASLVLMEPTVIKEDSQSEGNQRLKLYVEIVNRLANKYNASLVPAHKAFVQFIESRSDLPLTVDGVHMNTMGNMLIAKTWIQAVNLK</sequence>
<dbReference type="SUPFAM" id="SSF52266">
    <property type="entry name" value="SGNH hydrolase"/>
    <property type="match status" value="1"/>
</dbReference>
<name>A0A0M2T4Y9_9BACI</name>
<dbReference type="InterPro" id="IPR036514">
    <property type="entry name" value="SGNH_hydro_sf"/>
</dbReference>
<accession>A0A0M2T4Y9</accession>
<gene>
    <name evidence="2" type="ORF">WQ57_00945</name>
</gene>
<evidence type="ECO:0000313" key="2">
    <source>
        <dbReference type="EMBL" id="KKK39880.1"/>
    </source>
</evidence>
<dbReference type="InterPro" id="IPR013830">
    <property type="entry name" value="SGNH_hydro"/>
</dbReference>
<evidence type="ECO:0000313" key="3">
    <source>
        <dbReference type="Proteomes" id="UP000034166"/>
    </source>
</evidence>
<dbReference type="Gene3D" id="3.40.50.1110">
    <property type="entry name" value="SGNH hydrolase"/>
    <property type="match status" value="1"/>
</dbReference>
<organism evidence="2 3">
    <name type="scientific">Mesobacillus campisalis</name>
    <dbReference type="NCBI Taxonomy" id="1408103"/>
    <lineage>
        <taxon>Bacteria</taxon>
        <taxon>Bacillati</taxon>
        <taxon>Bacillota</taxon>
        <taxon>Bacilli</taxon>
        <taxon>Bacillales</taxon>
        <taxon>Bacillaceae</taxon>
        <taxon>Mesobacillus</taxon>
    </lineage>
</organism>
<feature type="domain" description="SGNH hydrolase-type esterase" evidence="1">
    <location>
        <begin position="7"/>
        <end position="189"/>
    </location>
</feature>
<dbReference type="PANTHER" id="PTHR30383:SF5">
    <property type="entry name" value="SGNH HYDROLASE-TYPE ESTERASE DOMAIN-CONTAINING PROTEIN"/>
    <property type="match status" value="1"/>
</dbReference>
<protein>
    <submittedName>
        <fullName evidence="2">Hydrolase</fullName>
    </submittedName>
</protein>